<gene>
    <name evidence="1" type="ORF">AAA799E16_01658</name>
</gene>
<proteinExistence type="predicted"/>
<evidence type="ECO:0000313" key="2">
    <source>
        <dbReference type="Proteomes" id="UP000028027"/>
    </source>
</evidence>
<dbReference type="Proteomes" id="UP000028027">
    <property type="component" value="Unassembled WGS sequence"/>
</dbReference>
<reference evidence="1 2" key="1">
    <citation type="submission" date="2014-06" db="EMBL/GenBank/DDBJ databases">
        <authorList>
            <person name="Ngugi D.K."/>
            <person name="Blom J."/>
            <person name="Alam I."/>
            <person name="Rashid M."/>
            <person name="Ba Alawi W."/>
            <person name="Zhang G."/>
            <person name="Hikmawan T."/>
            <person name="Guan Y."/>
            <person name="Antunes A."/>
            <person name="Siam R."/>
            <person name="Eldorry H."/>
            <person name="Bajic V."/>
            <person name="Stingl U."/>
        </authorList>
    </citation>
    <scope>NUCLEOTIDE SEQUENCE [LARGE SCALE GENOMIC DNA]</scope>
    <source>
        <strain evidence="1">SCGC AAA799-E16</strain>
    </source>
</reference>
<keyword evidence="2" id="KW-1185">Reference proteome</keyword>
<comment type="caution">
    <text evidence="1">The sequence shown here is derived from an EMBL/GenBank/DDBJ whole genome shotgun (WGS) entry which is preliminary data.</text>
</comment>
<organism evidence="1 2">
    <name type="scientific">Marine Group I thaumarchaeote SCGC AAA799-E16</name>
    <dbReference type="NCBI Taxonomy" id="1502292"/>
    <lineage>
        <taxon>Archaea</taxon>
        <taxon>Nitrososphaerota</taxon>
        <taxon>Marine Group I</taxon>
    </lineage>
</organism>
<name>A0A081S439_9ARCH</name>
<dbReference type="AlphaFoldDB" id="A0A081S439"/>
<dbReference type="EMBL" id="JNVL01000033">
    <property type="protein sequence ID" value="KER05692.1"/>
    <property type="molecule type" value="Genomic_DNA"/>
</dbReference>
<accession>A0A081S439</accession>
<sequence>MEQDLRKSLGERLDIVDIEYDIQKMSIELEYHKSKTAIFEETIKERQSWLDEQLGVVQHPIPKGEFYK</sequence>
<evidence type="ECO:0000313" key="1">
    <source>
        <dbReference type="EMBL" id="KER05692.1"/>
    </source>
</evidence>
<protein>
    <submittedName>
        <fullName evidence="1">Uncharacterized protein</fullName>
    </submittedName>
</protein>